<dbReference type="Gene3D" id="3.30.420.40">
    <property type="match status" value="2"/>
</dbReference>
<dbReference type="AlphaFoldDB" id="A0A926E781"/>
<keyword evidence="3" id="KW-1185">Reference proteome</keyword>
<dbReference type="SUPFAM" id="SSF53067">
    <property type="entry name" value="Actin-like ATPase domain"/>
    <property type="match status" value="2"/>
</dbReference>
<dbReference type="Pfam" id="PF01869">
    <property type="entry name" value="BcrAD_BadFG"/>
    <property type="match status" value="1"/>
</dbReference>
<protein>
    <recommendedName>
        <fullName evidence="1">ATPase BadF/BadG/BcrA/BcrD type domain-containing protein</fullName>
    </recommendedName>
</protein>
<dbReference type="InterPro" id="IPR043129">
    <property type="entry name" value="ATPase_NBD"/>
</dbReference>
<evidence type="ECO:0000313" key="3">
    <source>
        <dbReference type="Proteomes" id="UP000610760"/>
    </source>
</evidence>
<evidence type="ECO:0000313" key="2">
    <source>
        <dbReference type="EMBL" id="MBC8560795.1"/>
    </source>
</evidence>
<name>A0A926E781_9FIRM</name>
<accession>A0A926E781</accession>
<proteinExistence type="predicted"/>
<dbReference type="RefSeq" id="WP_249296085.1">
    <property type="nucleotide sequence ID" value="NZ_JACRSV010000004.1"/>
</dbReference>
<evidence type="ECO:0000259" key="1">
    <source>
        <dbReference type="Pfam" id="PF01869"/>
    </source>
</evidence>
<reference evidence="2" key="1">
    <citation type="submission" date="2020-08" db="EMBL/GenBank/DDBJ databases">
        <title>Genome public.</title>
        <authorList>
            <person name="Liu C."/>
            <person name="Sun Q."/>
        </authorList>
    </citation>
    <scope>NUCLEOTIDE SEQUENCE</scope>
    <source>
        <strain evidence="2">NSJ-33</strain>
    </source>
</reference>
<dbReference type="PANTHER" id="PTHR43190">
    <property type="entry name" value="N-ACETYL-D-GLUCOSAMINE KINASE"/>
    <property type="match status" value="1"/>
</dbReference>
<feature type="domain" description="ATPase BadF/BadG/BcrA/BcrD type" evidence="1">
    <location>
        <begin position="5"/>
        <end position="302"/>
    </location>
</feature>
<dbReference type="Proteomes" id="UP000610760">
    <property type="component" value="Unassembled WGS sequence"/>
</dbReference>
<organism evidence="2 3">
    <name type="scientific">Fumia xinanensis</name>
    <dbReference type="NCBI Taxonomy" id="2763659"/>
    <lineage>
        <taxon>Bacteria</taxon>
        <taxon>Bacillati</taxon>
        <taxon>Bacillota</taxon>
        <taxon>Clostridia</taxon>
        <taxon>Eubacteriales</taxon>
        <taxon>Oscillospiraceae</taxon>
        <taxon>Fumia</taxon>
    </lineage>
</organism>
<dbReference type="InterPro" id="IPR002731">
    <property type="entry name" value="ATPase_BadF"/>
</dbReference>
<dbReference type="InterPro" id="IPR052519">
    <property type="entry name" value="Euk-type_GlcNAc_Kinase"/>
</dbReference>
<gene>
    <name evidence="2" type="ORF">H8710_12040</name>
</gene>
<dbReference type="CDD" id="cd24084">
    <property type="entry name" value="ASKHA_NBD_MurK-like"/>
    <property type="match status" value="1"/>
</dbReference>
<dbReference type="PANTHER" id="PTHR43190:SF3">
    <property type="entry name" value="N-ACETYL-D-GLUCOSAMINE KINASE"/>
    <property type="match status" value="1"/>
</dbReference>
<dbReference type="EMBL" id="JACRSV010000004">
    <property type="protein sequence ID" value="MBC8560795.1"/>
    <property type="molecule type" value="Genomic_DNA"/>
</dbReference>
<comment type="caution">
    <text evidence="2">The sequence shown here is derived from an EMBL/GenBank/DDBJ whole genome shotgun (WGS) entry which is preliminary data.</text>
</comment>
<sequence length="312" mass="33201">MKYVIGIDGGGTKTHLKALDLQQNTVGEARGGASNLTALSKETVKENLKLLLADFYKQTGLSQKDCVSACLGTAGASSITSQNQLSAILAEIFPGIPVLLTNDALPLLYSGTPSGCGIVLIAGTGSVCMAKTAAEDIFRIGGWGHLIGDEGSGYQIACRMLGAVMRAFDGRGRQTVLTDLLLEHLKLSSPMELIDYLYQSGNGKKEIASLAALCDRAFALGDDTAKAIYEEAAESLCEMVTAAAQKFPPKKREPIVCVYTGGMVTKSPALRDLLSRKLQTKAPNVIFQECRHDAAYGCALMAMEKWNQGENL</sequence>